<organism evidence="2 3">
    <name type="scientific">Leucocoprinus birnbaumii</name>
    <dbReference type="NCBI Taxonomy" id="56174"/>
    <lineage>
        <taxon>Eukaryota</taxon>
        <taxon>Fungi</taxon>
        <taxon>Dikarya</taxon>
        <taxon>Basidiomycota</taxon>
        <taxon>Agaricomycotina</taxon>
        <taxon>Agaricomycetes</taxon>
        <taxon>Agaricomycetidae</taxon>
        <taxon>Agaricales</taxon>
        <taxon>Agaricineae</taxon>
        <taxon>Agaricaceae</taxon>
        <taxon>Leucocoprinus</taxon>
    </lineage>
</organism>
<comment type="caution">
    <text evidence="2">The sequence shown here is derived from an EMBL/GenBank/DDBJ whole genome shotgun (WGS) entry which is preliminary data.</text>
</comment>
<reference evidence="2" key="1">
    <citation type="submission" date="2022-07" db="EMBL/GenBank/DDBJ databases">
        <title>Genome Sequence of Leucocoprinus birnbaumii.</title>
        <authorList>
            <person name="Buettner E."/>
        </authorList>
    </citation>
    <scope>NUCLEOTIDE SEQUENCE</scope>
    <source>
        <strain evidence="2">VT141</strain>
    </source>
</reference>
<evidence type="ECO:0000256" key="1">
    <source>
        <dbReference type="SAM" id="MobiDB-lite"/>
    </source>
</evidence>
<dbReference type="EMBL" id="JANIEX010002082">
    <property type="protein sequence ID" value="KAJ3552245.1"/>
    <property type="molecule type" value="Genomic_DNA"/>
</dbReference>
<feature type="compositionally biased region" description="Polar residues" evidence="1">
    <location>
        <begin position="93"/>
        <end position="110"/>
    </location>
</feature>
<evidence type="ECO:0000313" key="3">
    <source>
        <dbReference type="Proteomes" id="UP001213000"/>
    </source>
</evidence>
<sequence length="311" mass="33256">MFPHCSVTPNPLNIPDSPLTSSDVEAAILHGDIWSKGVIPSHPITDKSRQSPTISVATTLYAADYSPTKDKTALLVQCLNNLTETLSEAPVTTHGTADTSGDVNMDTGSSPGPDPASVLGEITPKPTRSPALPPVQSTVQPPAQPPRSPRCPPPPPKQLFYAAAAKSALSLVKLTKTMPDLEPERIIAMHCAAEPSLDKRRKVKSTTSGLSRRKILVPLKDHIPSTTSFPLLITEINQALAKPSLHVESIIQAYEGILLLANQVVTDDNLVIITASICKVLNSPRAQAFLPRLKSYIKILNVPRFIGTGST</sequence>
<feature type="compositionally biased region" description="Pro residues" evidence="1">
    <location>
        <begin position="142"/>
        <end position="157"/>
    </location>
</feature>
<dbReference type="AlphaFoldDB" id="A0AAD5YPK7"/>
<keyword evidence="3" id="KW-1185">Reference proteome</keyword>
<dbReference type="Proteomes" id="UP001213000">
    <property type="component" value="Unassembled WGS sequence"/>
</dbReference>
<protein>
    <submittedName>
        <fullName evidence="2">Uncharacterized protein</fullName>
    </submittedName>
</protein>
<name>A0AAD5YPK7_9AGAR</name>
<gene>
    <name evidence="2" type="ORF">NP233_g12925</name>
</gene>
<evidence type="ECO:0000313" key="2">
    <source>
        <dbReference type="EMBL" id="KAJ3552245.1"/>
    </source>
</evidence>
<accession>A0AAD5YPK7</accession>
<proteinExistence type="predicted"/>
<feature type="region of interest" description="Disordered" evidence="1">
    <location>
        <begin position="89"/>
        <end position="158"/>
    </location>
</feature>